<dbReference type="PANTHER" id="PTHR36505:SF1">
    <property type="entry name" value="BLR1072 PROTEIN"/>
    <property type="match status" value="1"/>
</dbReference>
<comment type="caution">
    <text evidence="3">The sequence shown here is derived from an EMBL/GenBank/DDBJ whole genome shotgun (WGS) entry which is preliminary data.</text>
</comment>
<dbReference type="PROSITE" id="PS50222">
    <property type="entry name" value="EF_HAND_2"/>
    <property type="match status" value="1"/>
</dbReference>
<reference evidence="3" key="1">
    <citation type="submission" date="2023-07" db="EMBL/GenBank/DDBJ databases">
        <title>Gilvimarinus algae sp. nov., isolated from the surface of Kelp.</title>
        <authorList>
            <person name="Sun Y.Y."/>
            <person name="Gong Y."/>
            <person name="Du Z.J."/>
        </authorList>
    </citation>
    <scope>NUCLEOTIDE SEQUENCE</scope>
    <source>
        <strain evidence="3">SDUM040014</strain>
    </source>
</reference>
<sequence length="242" mass="26660">MTIKTHSVAKTLSLTLAGALMCSSMAMAAGMEKSQAEKSVYDSSVNLQAFSQIDKDGSGDIQFSELKDVYQKDLTQRGWSEDMLMSRFDSDDNQRLNSEEYSVFARELLRSDRLSEETGGLAMNGAEGQPGPEQIQQRHSGANDSLAGAEGVTEEMLEDREVVNRSGDTVGEVEDVMIERGKVTNVVVSVGGFANIGDKDVLVDARQLRLQGNQLLWDTPLDENMLDNMPEYDEDKYSAVIR</sequence>
<evidence type="ECO:0000259" key="2">
    <source>
        <dbReference type="PROSITE" id="PS50222"/>
    </source>
</evidence>
<protein>
    <submittedName>
        <fullName evidence="3">PRC-barrel domain-containing protein</fullName>
    </submittedName>
</protein>
<accession>A0ABT8TIN9</accession>
<dbReference type="RefSeq" id="WP_302713521.1">
    <property type="nucleotide sequence ID" value="NZ_JAULRT010000059.1"/>
</dbReference>
<dbReference type="Pfam" id="PF05239">
    <property type="entry name" value="PRC"/>
    <property type="match status" value="1"/>
</dbReference>
<feature type="signal peptide" evidence="1">
    <location>
        <begin position="1"/>
        <end position="28"/>
    </location>
</feature>
<dbReference type="Gene3D" id="1.10.238.10">
    <property type="entry name" value="EF-hand"/>
    <property type="match status" value="1"/>
</dbReference>
<dbReference type="InterPro" id="IPR018247">
    <property type="entry name" value="EF_Hand_1_Ca_BS"/>
</dbReference>
<keyword evidence="1" id="KW-0732">Signal</keyword>
<evidence type="ECO:0000313" key="4">
    <source>
        <dbReference type="Proteomes" id="UP001168380"/>
    </source>
</evidence>
<organism evidence="3 4">
    <name type="scientific">Gilvimarinus algae</name>
    <dbReference type="NCBI Taxonomy" id="3058037"/>
    <lineage>
        <taxon>Bacteria</taxon>
        <taxon>Pseudomonadati</taxon>
        <taxon>Pseudomonadota</taxon>
        <taxon>Gammaproteobacteria</taxon>
        <taxon>Cellvibrionales</taxon>
        <taxon>Cellvibrionaceae</taxon>
        <taxon>Gilvimarinus</taxon>
    </lineage>
</organism>
<dbReference type="PROSITE" id="PS00018">
    <property type="entry name" value="EF_HAND_1"/>
    <property type="match status" value="2"/>
</dbReference>
<dbReference type="InterPro" id="IPR011992">
    <property type="entry name" value="EF-hand-dom_pair"/>
</dbReference>
<name>A0ABT8TIN9_9GAMM</name>
<dbReference type="InterPro" id="IPR027275">
    <property type="entry name" value="PRC-brl_dom"/>
</dbReference>
<dbReference type="SUPFAM" id="SSF47473">
    <property type="entry name" value="EF-hand"/>
    <property type="match status" value="1"/>
</dbReference>
<dbReference type="SMART" id="SM00054">
    <property type="entry name" value="EFh"/>
    <property type="match status" value="2"/>
</dbReference>
<dbReference type="SUPFAM" id="SSF50346">
    <property type="entry name" value="PRC-barrel domain"/>
    <property type="match status" value="1"/>
</dbReference>
<dbReference type="Proteomes" id="UP001168380">
    <property type="component" value="Unassembled WGS sequence"/>
</dbReference>
<dbReference type="EMBL" id="JAULRT010000059">
    <property type="protein sequence ID" value="MDO3382948.1"/>
    <property type="molecule type" value="Genomic_DNA"/>
</dbReference>
<evidence type="ECO:0000256" key="1">
    <source>
        <dbReference type="SAM" id="SignalP"/>
    </source>
</evidence>
<dbReference type="InterPro" id="IPR002048">
    <property type="entry name" value="EF_hand_dom"/>
</dbReference>
<dbReference type="PANTHER" id="PTHR36505">
    <property type="entry name" value="BLR1072 PROTEIN"/>
    <property type="match status" value="1"/>
</dbReference>
<gene>
    <name evidence="3" type="ORF">QWI16_12285</name>
</gene>
<dbReference type="InterPro" id="IPR011033">
    <property type="entry name" value="PRC_barrel-like_sf"/>
</dbReference>
<proteinExistence type="predicted"/>
<dbReference type="Gene3D" id="2.30.30.240">
    <property type="entry name" value="PRC-barrel domain"/>
    <property type="match status" value="1"/>
</dbReference>
<feature type="chain" id="PRO_5046942351" evidence="1">
    <location>
        <begin position="29"/>
        <end position="242"/>
    </location>
</feature>
<evidence type="ECO:0000313" key="3">
    <source>
        <dbReference type="EMBL" id="MDO3382948.1"/>
    </source>
</evidence>
<feature type="domain" description="EF-hand" evidence="2">
    <location>
        <begin position="41"/>
        <end position="76"/>
    </location>
</feature>
<keyword evidence="4" id="KW-1185">Reference proteome</keyword>